<comment type="caution">
    <text evidence="2">The sequence shown here is derived from an EMBL/GenBank/DDBJ whole genome shotgun (WGS) entry which is preliminary data.</text>
</comment>
<dbReference type="InterPro" id="IPR031165">
    <property type="entry name" value="GNAT_YJDJ"/>
</dbReference>
<name>A0A9W6SJR8_9ACTN</name>
<dbReference type="Proteomes" id="UP001165079">
    <property type="component" value="Unassembled WGS sequence"/>
</dbReference>
<dbReference type="CDD" id="cd04301">
    <property type="entry name" value="NAT_SF"/>
    <property type="match status" value="1"/>
</dbReference>
<evidence type="ECO:0000313" key="2">
    <source>
        <dbReference type="EMBL" id="GLZ77087.1"/>
    </source>
</evidence>
<reference evidence="2" key="1">
    <citation type="submission" date="2023-03" db="EMBL/GenBank/DDBJ databases">
        <title>Actinorhabdospora filicis NBRC 111898.</title>
        <authorList>
            <person name="Ichikawa N."/>
            <person name="Sato H."/>
            <person name="Tonouchi N."/>
        </authorList>
    </citation>
    <scope>NUCLEOTIDE SEQUENCE</scope>
    <source>
        <strain evidence="2">NBRC 111898</strain>
    </source>
</reference>
<organism evidence="2 3">
    <name type="scientific">Actinorhabdospora filicis</name>
    <dbReference type="NCBI Taxonomy" id="1785913"/>
    <lineage>
        <taxon>Bacteria</taxon>
        <taxon>Bacillati</taxon>
        <taxon>Actinomycetota</taxon>
        <taxon>Actinomycetes</taxon>
        <taxon>Micromonosporales</taxon>
        <taxon>Micromonosporaceae</taxon>
        <taxon>Actinorhabdospora</taxon>
    </lineage>
</organism>
<dbReference type="PROSITE" id="PS51729">
    <property type="entry name" value="GNAT_YJDJ"/>
    <property type="match status" value="1"/>
</dbReference>
<dbReference type="Pfam" id="PF14542">
    <property type="entry name" value="Acetyltransf_CG"/>
    <property type="match status" value="1"/>
</dbReference>
<dbReference type="SUPFAM" id="SSF55729">
    <property type="entry name" value="Acyl-CoA N-acyltransferases (Nat)"/>
    <property type="match status" value="1"/>
</dbReference>
<dbReference type="Gene3D" id="3.40.630.30">
    <property type="match status" value="1"/>
</dbReference>
<dbReference type="EMBL" id="BSTX01000001">
    <property type="protein sequence ID" value="GLZ77087.1"/>
    <property type="molecule type" value="Genomic_DNA"/>
</dbReference>
<sequence>MSEITVRDAPSEKRFEAYLDGELAGFLDYARSASHLMLVHTEAFPQFGGRGVGSALARGAMEAARAEGVRVLALCSFVVAWVGKHPEFADITDLRG</sequence>
<dbReference type="AlphaFoldDB" id="A0A9W6SJR8"/>
<proteinExistence type="predicted"/>
<dbReference type="InterPro" id="IPR016181">
    <property type="entry name" value="Acyl_CoA_acyltransferase"/>
</dbReference>
<keyword evidence="3" id="KW-1185">Reference proteome</keyword>
<protein>
    <recommendedName>
        <fullName evidence="1">N-acetyltransferase domain-containing protein</fullName>
    </recommendedName>
</protein>
<dbReference type="RefSeq" id="WP_285662220.1">
    <property type="nucleotide sequence ID" value="NZ_BSTX01000001.1"/>
</dbReference>
<feature type="domain" description="N-acetyltransferase" evidence="1">
    <location>
        <begin position="7"/>
        <end position="93"/>
    </location>
</feature>
<accession>A0A9W6SJR8</accession>
<evidence type="ECO:0000313" key="3">
    <source>
        <dbReference type="Proteomes" id="UP001165079"/>
    </source>
</evidence>
<dbReference type="InterPro" id="IPR045057">
    <property type="entry name" value="Gcn5-rel_NAT"/>
</dbReference>
<dbReference type="PANTHER" id="PTHR31435:SF10">
    <property type="entry name" value="BSR4717 PROTEIN"/>
    <property type="match status" value="1"/>
</dbReference>
<evidence type="ECO:0000259" key="1">
    <source>
        <dbReference type="PROSITE" id="PS51729"/>
    </source>
</evidence>
<gene>
    <name evidence="2" type="ORF">Afil01_18940</name>
</gene>
<dbReference type="PANTHER" id="PTHR31435">
    <property type="entry name" value="PROTEIN NATD1"/>
    <property type="match status" value="1"/>
</dbReference>